<dbReference type="Pfam" id="PF06723">
    <property type="entry name" value="MreB_Mbl"/>
    <property type="match status" value="1"/>
</dbReference>
<accession>A0A6L5YK77</accession>
<dbReference type="RefSeq" id="WP_154496547.1">
    <property type="nucleotide sequence ID" value="NZ_VUMU01000010.1"/>
</dbReference>
<evidence type="ECO:0008006" key="3">
    <source>
        <dbReference type="Google" id="ProtNLM"/>
    </source>
</evidence>
<dbReference type="Proteomes" id="UP000476055">
    <property type="component" value="Unassembled WGS sequence"/>
</dbReference>
<keyword evidence="2" id="KW-1185">Reference proteome</keyword>
<organism evidence="1 2">
    <name type="scientific">Waltera intestinalis</name>
    <dbReference type="NCBI Taxonomy" id="2606635"/>
    <lineage>
        <taxon>Bacteria</taxon>
        <taxon>Bacillati</taxon>
        <taxon>Bacillota</taxon>
        <taxon>Clostridia</taxon>
        <taxon>Lachnospirales</taxon>
        <taxon>Lachnospiraceae</taxon>
        <taxon>Waltera</taxon>
    </lineage>
</organism>
<evidence type="ECO:0000313" key="2">
    <source>
        <dbReference type="Proteomes" id="UP000476055"/>
    </source>
</evidence>
<sequence>MEKFTPSELCADIKIYDYKKKVKYDEKSLVIFEKTGKMIKAGKECEGMLYTLPANSIGFSPIVLGRVSDYTCAEKMLKQMLCRYLGKASFAGYGEGLIFVHEKLNEVEMKAYFDLLYQAGAKNVVYADESVKGIPEGTPWEDVIWGMKNTYKNLRFAVEITKEQPMDYLRYSLAQLAENCKRWGLEEEYNQRVLERK</sequence>
<gene>
    <name evidence="1" type="ORF">FYJ59_08975</name>
</gene>
<evidence type="ECO:0000313" key="1">
    <source>
        <dbReference type="EMBL" id="MST58368.1"/>
    </source>
</evidence>
<protein>
    <recommendedName>
        <fullName evidence="3">Rod shape-determining protein</fullName>
    </recommendedName>
</protein>
<name>A0A6L5YK77_9FIRM</name>
<dbReference type="AlphaFoldDB" id="A0A6L5YK77"/>
<comment type="caution">
    <text evidence="1">The sequence shown here is derived from an EMBL/GenBank/DDBJ whole genome shotgun (WGS) entry which is preliminary data.</text>
</comment>
<reference evidence="1 2" key="1">
    <citation type="submission" date="2019-08" db="EMBL/GenBank/DDBJ databases">
        <title>In-depth cultivation of the pig gut microbiome towards novel bacterial diversity and tailored functional studies.</title>
        <authorList>
            <person name="Wylensek D."/>
            <person name="Hitch T.C.A."/>
            <person name="Clavel T."/>
        </authorList>
    </citation>
    <scope>NUCLEOTIDE SEQUENCE [LARGE SCALE GENOMIC DNA]</scope>
    <source>
        <strain evidence="1 2">WCA3-601-WT-6H</strain>
    </source>
</reference>
<dbReference type="EMBL" id="VUMU01000010">
    <property type="protein sequence ID" value="MST58368.1"/>
    <property type="molecule type" value="Genomic_DNA"/>
</dbReference>
<dbReference type="InterPro" id="IPR056546">
    <property type="entry name" value="MreB_MamK-like"/>
</dbReference>
<proteinExistence type="predicted"/>
<dbReference type="Gene3D" id="3.30.420.40">
    <property type="match status" value="1"/>
</dbReference>